<dbReference type="RefSeq" id="WP_115245544.1">
    <property type="nucleotide sequence ID" value="NZ_JAIEZZ010000024.1"/>
</dbReference>
<dbReference type="EMBL" id="UHFG01000004">
    <property type="protein sequence ID" value="SUN46909.1"/>
    <property type="molecule type" value="Genomic_DNA"/>
</dbReference>
<protein>
    <submittedName>
        <fullName evidence="2">Uncharacterized protein</fullName>
    </submittedName>
</protein>
<evidence type="ECO:0000313" key="2">
    <source>
        <dbReference type="EMBL" id="SUN46909.1"/>
    </source>
</evidence>
<evidence type="ECO:0000313" key="3">
    <source>
        <dbReference type="Proteomes" id="UP000254797"/>
    </source>
</evidence>
<feature type="chain" id="PRO_5016903894" evidence="1">
    <location>
        <begin position="29"/>
        <end position="102"/>
    </location>
</feature>
<evidence type="ECO:0000256" key="1">
    <source>
        <dbReference type="SAM" id="SignalP"/>
    </source>
</evidence>
<organism evidence="2 3">
    <name type="scientific">Streptococcus dysgalactiae subsp. dysgalactiae</name>
    <dbReference type="NCBI Taxonomy" id="99822"/>
    <lineage>
        <taxon>Bacteria</taxon>
        <taxon>Bacillati</taxon>
        <taxon>Bacillota</taxon>
        <taxon>Bacilli</taxon>
        <taxon>Lactobacillales</taxon>
        <taxon>Streptococcaceae</taxon>
        <taxon>Streptococcus</taxon>
    </lineage>
</organism>
<proteinExistence type="predicted"/>
<accession>A0A380JQZ6</accession>
<feature type="signal peptide" evidence="1">
    <location>
        <begin position="1"/>
        <end position="28"/>
    </location>
</feature>
<sequence length="102" mass="11496">MRLSLKKLCVTGLLACSMAVATSTATFASEKPTPNEIEIAQFGGFYSGFTGQEHSNPYHIEVEPDLYYFYEEAYRVGTHVKDSPKHNKESIISLFEKVKKRS</sequence>
<keyword evidence="1" id="KW-0732">Signal</keyword>
<gene>
    <name evidence="2" type="ORF">NCTC4670_00151</name>
</gene>
<dbReference type="AlphaFoldDB" id="A0A380JQZ6"/>
<dbReference type="Proteomes" id="UP000254797">
    <property type="component" value="Unassembled WGS sequence"/>
</dbReference>
<reference evidence="2 3" key="1">
    <citation type="submission" date="2018-06" db="EMBL/GenBank/DDBJ databases">
        <authorList>
            <consortium name="Pathogen Informatics"/>
            <person name="Doyle S."/>
        </authorList>
    </citation>
    <scope>NUCLEOTIDE SEQUENCE [LARGE SCALE GENOMIC DNA]</scope>
    <source>
        <strain evidence="2 3">NCTC4670</strain>
    </source>
</reference>
<name>A0A380JQZ6_STRDY</name>